<dbReference type="RefSeq" id="XP_014148156.1">
    <property type="nucleotide sequence ID" value="XM_014292681.1"/>
</dbReference>
<dbReference type="STRING" id="667725.A0A0L0FC02"/>
<dbReference type="GeneID" id="25913698"/>
<dbReference type="InterPro" id="IPR000873">
    <property type="entry name" value="AMP-dep_synth/lig_dom"/>
</dbReference>
<dbReference type="PANTHER" id="PTHR45527:SF1">
    <property type="entry name" value="FATTY ACID SYNTHASE"/>
    <property type="match status" value="1"/>
</dbReference>
<evidence type="ECO:0000259" key="1">
    <source>
        <dbReference type="Pfam" id="PF00501"/>
    </source>
</evidence>
<dbReference type="Gene3D" id="3.40.50.980">
    <property type="match status" value="1"/>
</dbReference>
<dbReference type="GO" id="GO:0005737">
    <property type="term" value="C:cytoplasm"/>
    <property type="evidence" value="ECO:0007669"/>
    <property type="project" value="TreeGrafter"/>
</dbReference>
<dbReference type="EMBL" id="KQ244595">
    <property type="protein sequence ID" value="KNC74254.1"/>
    <property type="molecule type" value="Genomic_DNA"/>
</dbReference>
<dbReference type="PANTHER" id="PTHR45527">
    <property type="entry name" value="NONRIBOSOMAL PEPTIDE SYNTHETASE"/>
    <property type="match status" value="1"/>
</dbReference>
<feature type="domain" description="AMP-dependent synthetase/ligase" evidence="1">
    <location>
        <begin position="3"/>
        <end position="161"/>
    </location>
</feature>
<dbReference type="OrthoDB" id="416786at2759"/>
<name>A0A0L0FC02_9EUKA</name>
<sequence length="221" mass="24279">MTTICFDISVMELFMPLITGGTVIICSAKTQRDGIALKTLIANTKPDIIQATPATWSILIESAWVGDPELTILCGGEPLPVSLANNLTPRVKELWNMYGPTEVTVWCTAKRIEGKLSSPPTIGRPIQNTTAYILDMDTLQPVAPGKQGKLFLGGEQNARGYNKRPEITAEKFIPDPFRTDVENPIMYDSGDLARFNDDGEIICCGRADYQVKINGFRIELG</sequence>
<reference evidence="2 3" key="1">
    <citation type="submission" date="2011-02" db="EMBL/GenBank/DDBJ databases">
        <title>The Genome Sequence of Sphaeroforma arctica JP610.</title>
        <authorList>
            <consortium name="The Broad Institute Genome Sequencing Platform"/>
            <person name="Russ C."/>
            <person name="Cuomo C."/>
            <person name="Young S.K."/>
            <person name="Zeng Q."/>
            <person name="Gargeya S."/>
            <person name="Alvarado L."/>
            <person name="Berlin A."/>
            <person name="Chapman S.B."/>
            <person name="Chen Z."/>
            <person name="Freedman E."/>
            <person name="Gellesch M."/>
            <person name="Goldberg J."/>
            <person name="Griggs A."/>
            <person name="Gujja S."/>
            <person name="Heilman E."/>
            <person name="Heiman D."/>
            <person name="Howarth C."/>
            <person name="Mehta T."/>
            <person name="Neiman D."/>
            <person name="Pearson M."/>
            <person name="Roberts A."/>
            <person name="Saif S."/>
            <person name="Shea T."/>
            <person name="Shenoy N."/>
            <person name="Sisk P."/>
            <person name="Stolte C."/>
            <person name="Sykes S."/>
            <person name="White J."/>
            <person name="Yandava C."/>
            <person name="Burger G."/>
            <person name="Gray M.W."/>
            <person name="Holland P.W.H."/>
            <person name="King N."/>
            <person name="Lang F.B.F."/>
            <person name="Roger A.J."/>
            <person name="Ruiz-Trillo I."/>
            <person name="Haas B."/>
            <person name="Nusbaum C."/>
            <person name="Birren B."/>
        </authorList>
    </citation>
    <scope>NUCLEOTIDE SEQUENCE [LARGE SCALE GENOMIC DNA]</scope>
    <source>
        <strain evidence="2 3">JP610</strain>
    </source>
</reference>
<dbReference type="SUPFAM" id="SSF56801">
    <property type="entry name" value="Acetyl-CoA synthetase-like"/>
    <property type="match status" value="1"/>
</dbReference>
<dbReference type="Proteomes" id="UP000054560">
    <property type="component" value="Unassembled WGS sequence"/>
</dbReference>
<dbReference type="GO" id="GO:0044550">
    <property type="term" value="P:secondary metabolite biosynthetic process"/>
    <property type="evidence" value="ECO:0007669"/>
    <property type="project" value="TreeGrafter"/>
</dbReference>
<evidence type="ECO:0000313" key="2">
    <source>
        <dbReference type="EMBL" id="KNC74254.1"/>
    </source>
</evidence>
<dbReference type="GO" id="GO:0031177">
    <property type="term" value="F:phosphopantetheine binding"/>
    <property type="evidence" value="ECO:0007669"/>
    <property type="project" value="TreeGrafter"/>
</dbReference>
<keyword evidence="3" id="KW-1185">Reference proteome</keyword>
<protein>
    <recommendedName>
        <fullName evidence="1">AMP-dependent synthetase/ligase domain-containing protein</fullName>
    </recommendedName>
</protein>
<gene>
    <name evidence="2" type="ORF">SARC_13194</name>
</gene>
<evidence type="ECO:0000313" key="3">
    <source>
        <dbReference type="Proteomes" id="UP000054560"/>
    </source>
</evidence>
<dbReference type="Pfam" id="PF00501">
    <property type="entry name" value="AMP-binding"/>
    <property type="match status" value="1"/>
</dbReference>
<dbReference type="Gene3D" id="2.30.38.10">
    <property type="entry name" value="Luciferase, Domain 3"/>
    <property type="match status" value="1"/>
</dbReference>
<dbReference type="AlphaFoldDB" id="A0A0L0FC02"/>
<dbReference type="GO" id="GO:0043041">
    <property type="term" value="P:amino acid activation for nonribosomal peptide biosynthetic process"/>
    <property type="evidence" value="ECO:0007669"/>
    <property type="project" value="TreeGrafter"/>
</dbReference>
<organism evidence="2 3">
    <name type="scientific">Sphaeroforma arctica JP610</name>
    <dbReference type="NCBI Taxonomy" id="667725"/>
    <lineage>
        <taxon>Eukaryota</taxon>
        <taxon>Ichthyosporea</taxon>
        <taxon>Ichthyophonida</taxon>
        <taxon>Sphaeroforma</taxon>
    </lineage>
</organism>
<proteinExistence type="predicted"/>
<accession>A0A0L0FC02</accession>
<feature type="non-terminal residue" evidence="2">
    <location>
        <position position="221"/>
    </location>
</feature>
<dbReference type="eggNOG" id="KOG1178">
    <property type="taxonomic scope" value="Eukaryota"/>
</dbReference>